<feature type="region of interest" description="Disordered" evidence="1">
    <location>
        <begin position="157"/>
        <end position="191"/>
    </location>
</feature>
<proteinExistence type="predicted"/>
<evidence type="ECO:0000313" key="3">
    <source>
        <dbReference type="Proteomes" id="UP000035579"/>
    </source>
</evidence>
<protein>
    <submittedName>
        <fullName evidence="2">F5/8 type C domain protein</fullName>
    </submittedName>
</protein>
<evidence type="ECO:0000256" key="1">
    <source>
        <dbReference type="SAM" id="MobiDB-lite"/>
    </source>
</evidence>
<organism evidence="2 3">
    <name type="scientific">Archangium gephyra</name>
    <dbReference type="NCBI Taxonomy" id="48"/>
    <lineage>
        <taxon>Bacteria</taxon>
        <taxon>Pseudomonadati</taxon>
        <taxon>Myxococcota</taxon>
        <taxon>Myxococcia</taxon>
        <taxon>Myxococcales</taxon>
        <taxon>Cystobacterineae</taxon>
        <taxon>Archangiaceae</taxon>
        <taxon>Archangium</taxon>
    </lineage>
</organism>
<sequence>MGGGVVGKGFVGRVWMGLVLVLALAEGSAFARERRARASPPLVAGFDAFGVAMLYPTKAGGDEWTLAANAVADPRFDPRTALTRNPDGSWKVRDKQVRMHVYTSTGYDTAAIATYDREVLASSGFMQAANDWKNVEMTGYVRVNSGGRREENLSWQARGGNTRMAGPARAPPTTGRSTTTARCGGRRSPGT</sequence>
<reference evidence="2 3" key="1">
    <citation type="submission" date="2015-05" db="EMBL/GenBank/DDBJ databases">
        <title>Genome assembly of Archangium gephyra DSM 2261.</title>
        <authorList>
            <person name="Sharma G."/>
            <person name="Subramanian S."/>
        </authorList>
    </citation>
    <scope>NUCLEOTIDE SEQUENCE [LARGE SCALE GENOMIC DNA]</scope>
    <source>
        <strain evidence="2 3">DSM 2261</strain>
    </source>
</reference>
<gene>
    <name evidence="2" type="ORF">AA314_08550</name>
</gene>
<dbReference type="Proteomes" id="UP000035579">
    <property type="component" value="Chromosome"/>
</dbReference>
<evidence type="ECO:0000313" key="2">
    <source>
        <dbReference type="EMBL" id="AKJ06924.1"/>
    </source>
</evidence>
<dbReference type="AlphaFoldDB" id="A0AAC8QGE9"/>
<dbReference type="KEGG" id="age:AA314_08550"/>
<dbReference type="EMBL" id="CP011509">
    <property type="protein sequence ID" value="AKJ06924.1"/>
    <property type="molecule type" value="Genomic_DNA"/>
</dbReference>
<name>A0AAC8QGE9_9BACT</name>
<accession>A0AAC8QGE9</accession>